<reference evidence="2" key="1">
    <citation type="journal article" date="2023" name="Nat. Plants">
        <title>Single-cell RNA sequencing provides a high-resolution roadmap for understanding the multicellular compartmentation of specialized metabolism.</title>
        <authorList>
            <person name="Sun S."/>
            <person name="Shen X."/>
            <person name="Li Y."/>
            <person name="Li Y."/>
            <person name="Wang S."/>
            <person name="Li R."/>
            <person name="Zhang H."/>
            <person name="Shen G."/>
            <person name="Guo B."/>
            <person name="Wei J."/>
            <person name="Xu J."/>
            <person name="St-Pierre B."/>
            <person name="Chen S."/>
            <person name="Sun C."/>
        </authorList>
    </citation>
    <scope>NUCLEOTIDE SEQUENCE [LARGE SCALE GENOMIC DNA]</scope>
</reference>
<accession>A0ACC0BXS7</accession>
<protein>
    <submittedName>
        <fullName evidence="1">Uncharacterized protein</fullName>
    </submittedName>
</protein>
<organism evidence="1 2">
    <name type="scientific">Catharanthus roseus</name>
    <name type="common">Madagascar periwinkle</name>
    <name type="synonym">Vinca rosea</name>
    <dbReference type="NCBI Taxonomy" id="4058"/>
    <lineage>
        <taxon>Eukaryota</taxon>
        <taxon>Viridiplantae</taxon>
        <taxon>Streptophyta</taxon>
        <taxon>Embryophyta</taxon>
        <taxon>Tracheophyta</taxon>
        <taxon>Spermatophyta</taxon>
        <taxon>Magnoliopsida</taxon>
        <taxon>eudicotyledons</taxon>
        <taxon>Gunneridae</taxon>
        <taxon>Pentapetalae</taxon>
        <taxon>asterids</taxon>
        <taxon>lamiids</taxon>
        <taxon>Gentianales</taxon>
        <taxon>Apocynaceae</taxon>
        <taxon>Rauvolfioideae</taxon>
        <taxon>Vinceae</taxon>
        <taxon>Catharanthinae</taxon>
        <taxon>Catharanthus</taxon>
    </lineage>
</organism>
<dbReference type="Proteomes" id="UP001060085">
    <property type="component" value="Linkage Group LG02"/>
</dbReference>
<evidence type="ECO:0000313" key="1">
    <source>
        <dbReference type="EMBL" id="KAI5677436.1"/>
    </source>
</evidence>
<gene>
    <name evidence="1" type="ORF">M9H77_08386</name>
</gene>
<dbReference type="EMBL" id="CM044702">
    <property type="protein sequence ID" value="KAI5677436.1"/>
    <property type="molecule type" value="Genomic_DNA"/>
</dbReference>
<evidence type="ECO:0000313" key="2">
    <source>
        <dbReference type="Proteomes" id="UP001060085"/>
    </source>
</evidence>
<name>A0ACC0BXS7_CATRO</name>
<sequence>MTTSVAELAFGRLQLEKEMRPTMDEVRETLKAIQDYYKDSAPRTNWTKENITESRDRMAHSSPELHIAVLLKKNLRTPSSSKSTGITDSTSSTFPYHVSHVSTAPQGTLGYVDPECYHLTDKSDVYRFGYEMRMIS</sequence>
<keyword evidence="2" id="KW-1185">Reference proteome</keyword>
<comment type="caution">
    <text evidence="1">The sequence shown here is derived from an EMBL/GenBank/DDBJ whole genome shotgun (WGS) entry which is preliminary data.</text>
</comment>
<proteinExistence type="predicted"/>